<feature type="short sequence motif" description="DGA/G" evidence="4">
    <location>
        <begin position="214"/>
        <end position="216"/>
    </location>
</feature>
<dbReference type="Gene3D" id="3.40.1090.10">
    <property type="entry name" value="Cytosolic phospholipase A2 catalytic domain"/>
    <property type="match status" value="2"/>
</dbReference>
<dbReference type="Pfam" id="PF12536">
    <property type="entry name" value="DUF3734"/>
    <property type="match status" value="1"/>
</dbReference>
<dbReference type="Pfam" id="PF01734">
    <property type="entry name" value="Patatin"/>
    <property type="match status" value="1"/>
</dbReference>
<sequence>MTESEKRRPQSKATFPSHKVVLVLQGGGALGAYHIGAYEALKDAGFEPDWVTGISIGAINAAVIAANPPQQRLAKLEALWESISRPDGWGMMLQGVDLRMFNQFNVAEAMVLGQPNFWYPRVPSPVLAKDLPATEASFYDTRPMLATLHEHADFALLNRGEGARLSLGATRVDTGELEFFDSNHQTIDPRHVLASGSLPPGFPATEIDGICYWDGGCVSNTPLNAVLDDLATDDLLVFMVDLWSASGPLPRTMDEVAWRQKQIQYASRNAQVETLCQNHNIRQVLQQNKAGLPAETLAVARAGMLEVPQRHIDIVHITYTPSDTESSFSDAEFSRPSIQRRRDAGKADMQQALAASPWLQTHIGAAPMARLHRMQAGCMNSSLCM</sequence>
<dbReference type="RefSeq" id="WP_284100876.1">
    <property type="nucleotide sequence ID" value="NZ_JARRAF010000010.1"/>
</dbReference>
<dbReference type="PROSITE" id="PS51635">
    <property type="entry name" value="PNPLA"/>
    <property type="match status" value="1"/>
</dbReference>
<evidence type="ECO:0000256" key="2">
    <source>
        <dbReference type="ARBA" id="ARBA00022963"/>
    </source>
</evidence>
<comment type="caution">
    <text evidence="7">The sequence shown here is derived from an EMBL/GenBank/DDBJ whole genome shotgun (WGS) entry which is preliminary data.</text>
</comment>
<keyword evidence="3 4" id="KW-0443">Lipid metabolism</keyword>
<dbReference type="PANTHER" id="PTHR14226:SF57">
    <property type="entry name" value="BLR7027 PROTEIN"/>
    <property type="match status" value="1"/>
</dbReference>
<keyword evidence="2 4" id="KW-0442">Lipid degradation</keyword>
<dbReference type="EMBL" id="JARRAF010000010">
    <property type="protein sequence ID" value="MDK2124569.1"/>
    <property type="molecule type" value="Genomic_DNA"/>
</dbReference>
<accession>A0ABT7DXN0</accession>
<evidence type="ECO:0000313" key="8">
    <source>
        <dbReference type="Proteomes" id="UP001172778"/>
    </source>
</evidence>
<feature type="short sequence motif" description="GXGXXG" evidence="4">
    <location>
        <begin position="26"/>
        <end position="31"/>
    </location>
</feature>
<feature type="region of interest" description="Disordered" evidence="5">
    <location>
        <begin position="323"/>
        <end position="349"/>
    </location>
</feature>
<evidence type="ECO:0000256" key="4">
    <source>
        <dbReference type="PROSITE-ProRule" id="PRU01161"/>
    </source>
</evidence>
<keyword evidence="8" id="KW-1185">Reference proteome</keyword>
<dbReference type="InterPro" id="IPR016035">
    <property type="entry name" value="Acyl_Trfase/lysoPLipase"/>
</dbReference>
<evidence type="ECO:0000256" key="3">
    <source>
        <dbReference type="ARBA" id="ARBA00023098"/>
    </source>
</evidence>
<evidence type="ECO:0000259" key="6">
    <source>
        <dbReference type="PROSITE" id="PS51635"/>
    </source>
</evidence>
<keyword evidence="1 4" id="KW-0378">Hydrolase</keyword>
<dbReference type="InterPro" id="IPR021095">
    <property type="entry name" value="DUF3734"/>
</dbReference>
<dbReference type="CDD" id="cd07209">
    <property type="entry name" value="Pat_hypo_Ecoli_Z1214_like"/>
    <property type="match status" value="1"/>
</dbReference>
<dbReference type="Proteomes" id="UP001172778">
    <property type="component" value="Unassembled WGS sequence"/>
</dbReference>
<feature type="short sequence motif" description="GXSXG" evidence="4">
    <location>
        <begin position="53"/>
        <end position="57"/>
    </location>
</feature>
<reference evidence="7" key="1">
    <citation type="submission" date="2023-03" db="EMBL/GenBank/DDBJ databases">
        <title>Chitinimonas shenzhenensis gen. nov., sp. nov., a novel member of family Burkholderiaceae isolated from activated sludge collected in Shen Zhen, China.</title>
        <authorList>
            <person name="Wang X."/>
        </authorList>
    </citation>
    <scope>NUCLEOTIDE SEQUENCE</scope>
    <source>
        <strain evidence="7">DQS-5</strain>
    </source>
</reference>
<feature type="active site" description="Nucleophile" evidence="4">
    <location>
        <position position="55"/>
    </location>
</feature>
<gene>
    <name evidence="7" type="ORF">PZA18_10955</name>
</gene>
<feature type="active site" description="Proton acceptor" evidence="4">
    <location>
        <position position="214"/>
    </location>
</feature>
<name>A0ABT7DXN0_9NEIS</name>
<dbReference type="SUPFAM" id="SSF52151">
    <property type="entry name" value="FabD/lysophospholipase-like"/>
    <property type="match status" value="1"/>
</dbReference>
<proteinExistence type="predicted"/>
<evidence type="ECO:0000313" key="7">
    <source>
        <dbReference type="EMBL" id="MDK2124569.1"/>
    </source>
</evidence>
<organism evidence="7 8">
    <name type="scientific">Parachitinimonas caeni</name>
    <dbReference type="NCBI Taxonomy" id="3031301"/>
    <lineage>
        <taxon>Bacteria</taxon>
        <taxon>Pseudomonadati</taxon>
        <taxon>Pseudomonadota</taxon>
        <taxon>Betaproteobacteria</taxon>
        <taxon>Neisseriales</taxon>
        <taxon>Chitinibacteraceae</taxon>
        <taxon>Parachitinimonas</taxon>
    </lineage>
</organism>
<dbReference type="InterPro" id="IPR050301">
    <property type="entry name" value="NTE"/>
</dbReference>
<evidence type="ECO:0000256" key="1">
    <source>
        <dbReference type="ARBA" id="ARBA00022801"/>
    </source>
</evidence>
<evidence type="ECO:0000256" key="5">
    <source>
        <dbReference type="SAM" id="MobiDB-lite"/>
    </source>
</evidence>
<protein>
    <submittedName>
        <fullName evidence="7">Patatin-like phospholipase family protein</fullName>
    </submittedName>
</protein>
<feature type="domain" description="PNPLA" evidence="6">
    <location>
        <begin position="22"/>
        <end position="227"/>
    </location>
</feature>
<dbReference type="PANTHER" id="PTHR14226">
    <property type="entry name" value="NEUROPATHY TARGET ESTERASE/SWISS CHEESE D.MELANOGASTER"/>
    <property type="match status" value="1"/>
</dbReference>
<dbReference type="InterPro" id="IPR002641">
    <property type="entry name" value="PNPLA_dom"/>
</dbReference>